<gene>
    <name evidence="2" type="ORF">CERSUDRAFT_96528</name>
</gene>
<evidence type="ECO:0000313" key="2">
    <source>
        <dbReference type="EMBL" id="EMD35412.1"/>
    </source>
</evidence>
<organism evidence="2 3">
    <name type="scientific">Ceriporiopsis subvermispora (strain B)</name>
    <name type="common">White-rot fungus</name>
    <name type="synonym">Gelatoporia subvermispora</name>
    <dbReference type="NCBI Taxonomy" id="914234"/>
    <lineage>
        <taxon>Eukaryota</taxon>
        <taxon>Fungi</taxon>
        <taxon>Dikarya</taxon>
        <taxon>Basidiomycota</taxon>
        <taxon>Agaricomycotina</taxon>
        <taxon>Agaricomycetes</taxon>
        <taxon>Polyporales</taxon>
        <taxon>Gelatoporiaceae</taxon>
        <taxon>Gelatoporia</taxon>
    </lineage>
</organism>
<feature type="signal peptide" evidence="1">
    <location>
        <begin position="1"/>
        <end position="15"/>
    </location>
</feature>
<sequence>MIQTVALLQLGLLTAETPWPEDDVNDDTSLLSRSKKHARQLAKGILRDWVANYDRLTAAVRNSFSALLTEPTPSKINALTKFALETTDVIRHLRRLVDQEDFYGAQICGIAQTLLDRWVPTLQGDGGVTSVVLSQ</sequence>
<keyword evidence="1" id="KW-0732">Signal</keyword>
<accession>M2RAG2</accession>
<dbReference type="EMBL" id="KB445800">
    <property type="protein sequence ID" value="EMD35412.1"/>
    <property type="molecule type" value="Genomic_DNA"/>
</dbReference>
<evidence type="ECO:0000256" key="1">
    <source>
        <dbReference type="SAM" id="SignalP"/>
    </source>
</evidence>
<proteinExistence type="predicted"/>
<reference evidence="2 3" key="1">
    <citation type="journal article" date="2012" name="Proc. Natl. Acad. Sci. U.S.A.">
        <title>Comparative genomics of Ceriporiopsis subvermispora and Phanerochaete chrysosporium provide insight into selective ligninolysis.</title>
        <authorList>
            <person name="Fernandez-Fueyo E."/>
            <person name="Ruiz-Duenas F.J."/>
            <person name="Ferreira P."/>
            <person name="Floudas D."/>
            <person name="Hibbett D.S."/>
            <person name="Canessa P."/>
            <person name="Larrondo L.F."/>
            <person name="James T.Y."/>
            <person name="Seelenfreund D."/>
            <person name="Lobos S."/>
            <person name="Polanco R."/>
            <person name="Tello M."/>
            <person name="Honda Y."/>
            <person name="Watanabe T."/>
            <person name="Watanabe T."/>
            <person name="Ryu J.S."/>
            <person name="Kubicek C.P."/>
            <person name="Schmoll M."/>
            <person name="Gaskell J."/>
            <person name="Hammel K.E."/>
            <person name="St John F.J."/>
            <person name="Vanden Wymelenberg A."/>
            <person name="Sabat G."/>
            <person name="Splinter BonDurant S."/>
            <person name="Syed K."/>
            <person name="Yadav J.S."/>
            <person name="Doddapaneni H."/>
            <person name="Subramanian V."/>
            <person name="Lavin J.L."/>
            <person name="Oguiza J.A."/>
            <person name="Perez G."/>
            <person name="Pisabarro A.G."/>
            <person name="Ramirez L."/>
            <person name="Santoyo F."/>
            <person name="Master E."/>
            <person name="Coutinho P.M."/>
            <person name="Henrissat B."/>
            <person name="Lombard V."/>
            <person name="Magnuson J.K."/>
            <person name="Kuees U."/>
            <person name="Hori C."/>
            <person name="Igarashi K."/>
            <person name="Samejima M."/>
            <person name="Held B.W."/>
            <person name="Barry K.W."/>
            <person name="LaButti K.M."/>
            <person name="Lapidus A."/>
            <person name="Lindquist E.A."/>
            <person name="Lucas S.M."/>
            <person name="Riley R."/>
            <person name="Salamov A.A."/>
            <person name="Hoffmeister D."/>
            <person name="Schwenk D."/>
            <person name="Hadar Y."/>
            <person name="Yarden O."/>
            <person name="de Vries R.P."/>
            <person name="Wiebenga A."/>
            <person name="Stenlid J."/>
            <person name="Eastwood D."/>
            <person name="Grigoriev I.V."/>
            <person name="Berka R.M."/>
            <person name="Blanchette R.A."/>
            <person name="Kersten P."/>
            <person name="Martinez A.T."/>
            <person name="Vicuna R."/>
            <person name="Cullen D."/>
        </authorList>
    </citation>
    <scope>NUCLEOTIDE SEQUENCE [LARGE SCALE GENOMIC DNA]</scope>
    <source>
        <strain evidence="2 3">B</strain>
    </source>
</reference>
<protein>
    <submittedName>
        <fullName evidence="2">Uncharacterized protein</fullName>
    </submittedName>
</protein>
<evidence type="ECO:0000313" key="3">
    <source>
        <dbReference type="Proteomes" id="UP000016930"/>
    </source>
</evidence>
<dbReference type="HOGENOM" id="CLU_1885505_0_0_1"/>
<feature type="chain" id="PRO_5012587698" evidence="1">
    <location>
        <begin position="16"/>
        <end position="135"/>
    </location>
</feature>
<keyword evidence="3" id="KW-1185">Reference proteome</keyword>
<dbReference type="Proteomes" id="UP000016930">
    <property type="component" value="Unassembled WGS sequence"/>
</dbReference>
<name>M2RAG2_CERS8</name>
<dbReference type="AlphaFoldDB" id="M2RAG2"/>